<sequence>MNDTPWIEARTIDQENARETFALAARHVLSDVAMEYHAVIYLPDFAAKLQERTRIRYRATPSSWIGDVLFRVAKECRRRAEPLLGALVVNTDGTMPEWWADTVEAVRGEFVENPNLHAANEREELYRVHGAEIPEEGAEPVLPAPAPTPVRARATRATTPRAAAAGTRVPGTGTAARAPRAAKPAKPEPEVRLTQAVEKFCSSCFMVLPATGLCDECD</sequence>
<reference evidence="3" key="1">
    <citation type="journal article" date="2019" name="Int. J. Syst. Evol. Microbiol.">
        <title>The Global Catalogue of Microorganisms (GCM) 10K type strain sequencing project: providing services to taxonomists for standard genome sequencing and annotation.</title>
        <authorList>
            <consortium name="The Broad Institute Genomics Platform"/>
            <consortium name="The Broad Institute Genome Sequencing Center for Infectious Disease"/>
            <person name="Wu L."/>
            <person name="Ma J."/>
        </authorList>
    </citation>
    <scope>NUCLEOTIDE SEQUENCE [LARGE SCALE GENOMIC DNA]</scope>
    <source>
        <strain evidence="3">DFY28</strain>
    </source>
</reference>
<feature type="region of interest" description="Disordered" evidence="1">
    <location>
        <begin position="157"/>
        <end position="189"/>
    </location>
</feature>
<name>A0ABW1QVV9_9ACTN</name>
<evidence type="ECO:0000313" key="3">
    <source>
        <dbReference type="Proteomes" id="UP001596098"/>
    </source>
</evidence>
<dbReference type="RefSeq" id="WP_128221367.1">
    <property type="nucleotide sequence ID" value="NZ_CP034929.1"/>
</dbReference>
<keyword evidence="3" id="KW-1185">Reference proteome</keyword>
<evidence type="ECO:0000256" key="1">
    <source>
        <dbReference type="SAM" id="MobiDB-lite"/>
    </source>
</evidence>
<organism evidence="2 3">
    <name type="scientific">Nocardioides yefusunii</name>
    <dbReference type="NCBI Taxonomy" id="2500546"/>
    <lineage>
        <taxon>Bacteria</taxon>
        <taxon>Bacillati</taxon>
        <taxon>Actinomycetota</taxon>
        <taxon>Actinomycetes</taxon>
        <taxon>Propionibacteriales</taxon>
        <taxon>Nocardioidaceae</taxon>
        <taxon>Nocardioides</taxon>
    </lineage>
</organism>
<comment type="caution">
    <text evidence="2">The sequence shown here is derived from an EMBL/GenBank/DDBJ whole genome shotgun (WGS) entry which is preliminary data.</text>
</comment>
<dbReference type="EMBL" id="JBHSQI010000003">
    <property type="protein sequence ID" value="MFC6153561.1"/>
    <property type="molecule type" value="Genomic_DNA"/>
</dbReference>
<gene>
    <name evidence="2" type="ORF">ACFPWU_07770</name>
</gene>
<evidence type="ECO:0000313" key="2">
    <source>
        <dbReference type="EMBL" id="MFC6153561.1"/>
    </source>
</evidence>
<proteinExistence type="predicted"/>
<accession>A0ABW1QVV9</accession>
<feature type="compositionally biased region" description="Low complexity" evidence="1">
    <location>
        <begin position="157"/>
        <end position="184"/>
    </location>
</feature>
<protein>
    <submittedName>
        <fullName evidence="2">Uncharacterized protein</fullName>
    </submittedName>
</protein>
<dbReference type="Proteomes" id="UP001596098">
    <property type="component" value="Unassembled WGS sequence"/>
</dbReference>